<keyword evidence="6" id="KW-0460">Magnesium</keyword>
<dbReference type="EMBL" id="MT138160">
    <property type="protein sequence ID" value="QKN88965.1"/>
    <property type="molecule type" value="Genomic_RNA"/>
</dbReference>
<dbReference type="InterPro" id="IPR007096">
    <property type="entry name" value="RNA-dir_Rpol_cat_phage"/>
</dbReference>
<feature type="binding site" evidence="6">
    <location>
        <position position="365"/>
    </location>
    <ligand>
        <name>Mg(2+)</name>
        <dbReference type="ChEBI" id="CHEBI:18420"/>
        <label>2</label>
    </ligand>
</feature>
<name>A0A6M9Z843_9VIRU</name>
<feature type="binding site" evidence="6">
    <location>
        <position position="288"/>
    </location>
    <ligand>
        <name>Mg(2+)</name>
        <dbReference type="ChEBI" id="CHEBI:18420"/>
        <label>2</label>
    </ligand>
</feature>
<evidence type="ECO:0000256" key="2">
    <source>
        <dbReference type="ARBA" id="ARBA00022741"/>
    </source>
</evidence>
<feature type="domain" description="RdRp catalytic" evidence="7">
    <location>
        <begin position="273"/>
        <end position="397"/>
    </location>
</feature>
<evidence type="ECO:0000256" key="5">
    <source>
        <dbReference type="ARBA" id="ARBA00048744"/>
    </source>
</evidence>
<sequence length="580" mass="65766">MGNPTMPSVPAKDLAKTTSLVNGYISDFVAKNCEYPPLGPAYTKEFDSDTVEKWLATYRIRKYFQVPSGNTNTIEKSIDAMLTYDRECSVTAFDPGSDKHLPNSVRKILYTARLELHRILRKYKYSPAKHMKMPSGEGLIPAKGDTSVFAKLTNQEYWCCTADAFDLVAETIYKTRWLKRIAKGFIGNVPRDAQKLLALAFDCNGFEIFKSLLLDVITIVDGCAISYVDKDNDAKRVITREPLLNMICQLVVSGGVKHCLRKGWSYDKETAQGVHGNMISDLNYATFDLSNASNSNWLPVVEWFLPSNLFGHLLNTRSPVGTWKGQSHEFAMLAPMGNGFTFEIMTVILMAVAKSCDYQSSVYGDDIIIKKTFSDVFLATLSYMGYQVNTSKSFNSGYFRESCGAFFHKERYLRSYKVEYATDAFDAVINVNKLIILRDILGINDSLRELIKTLPLALLKEGDLASVENPDLSGVISVPSSLLNVKRLKKKCKDWTRNIPTYKHQMAEAIRDYTYDHRKVDFYINLDRVSLTYIQTKRWRKPPVDDVRQLAVIGYYLYSGMCTAPAYRNKTRLTGRLVVY</sequence>
<evidence type="ECO:0000256" key="1">
    <source>
        <dbReference type="ARBA" id="ARBA00012494"/>
    </source>
</evidence>
<accession>A0A6M9Z843</accession>
<dbReference type="GO" id="GO:0046872">
    <property type="term" value="F:metal ion binding"/>
    <property type="evidence" value="ECO:0007669"/>
    <property type="project" value="UniProtKB-KW"/>
</dbReference>
<protein>
    <recommendedName>
        <fullName evidence="1">RNA-directed RNA polymerase</fullName>
        <ecNumber evidence="1">2.7.7.48</ecNumber>
    </recommendedName>
    <alternativeName>
        <fullName evidence="4">RNA replicase beta chain</fullName>
    </alternativeName>
</protein>
<dbReference type="GO" id="GO:0039694">
    <property type="term" value="P:viral RNA genome replication"/>
    <property type="evidence" value="ECO:0007669"/>
    <property type="project" value="InterPro"/>
</dbReference>
<dbReference type="GO" id="GO:0003968">
    <property type="term" value="F:RNA-directed RNA polymerase activity"/>
    <property type="evidence" value="ECO:0007669"/>
    <property type="project" value="UniProtKB-EC"/>
</dbReference>
<reference evidence="8" key="1">
    <citation type="submission" date="2020-01" db="EMBL/GenBank/DDBJ databases">
        <title>Viral genomes from wild and zoo birds in China.</title>
        <authorList>
            <person name="Lu J."/>
            <person name="Shan T."/>
            <person name="Yang S."/>
            <person name="Zhang W."/>
        </authorList>
    </citation>
    <scope>NUCLEOTIDE SEQUENCE</scope>
    <source>
        <strain evidence="8">Bpk205shi03</strain>
    </source>
</reference>
<dbReference type="InterPro" id="IPR005093">
    <property type="entry name" value="RNArep_beta"/>
</dbReference>
<evidence type="ECO:0000256" key="6">
    <source>
        <dbReference type="PIRSR" id="PIRSR605093-1"/>
    </source>
</evidence>
<evidence type="ECO:0000256" key="3">
    <source>
        <dbReference type="ARBA" id="ARBA00022953"/>
    </source>
</evidence>
<dbReference type="GO" id="GO:0000166">
    <property type="term" value="F:nucleotide binding"/>
    <property type="evidence" value="ECO:0007669"/>
    <property type="project" value="UniProtKB-KW"/>
</dbReference>
<dbReference type="EC" id="2.7.7.48" evidence="1"/>
<evidence type="ECO:0000313" key="8">
    <source>
        <dbReference type="EMBL" id="QKN88965.1"/>
    </source>
</evidence>
<evidence type="ECO:0000259" key="7">
    <source>
        <dbReference type="PROSITE" id="PS50522"/>
    </source>
</evidence>
<dbReference type="PROSITE" id="PS50522">
    <property type="entry name" value="RDRP_PHAGE"/>
    <property type="match status" value="1"/>
</dbReference>
<comment type="cofactor">
    <cofactor evidence="6">
        <name>Mg(2+)</name>
        <dbReference type="ChEBI" id="CHEBI:18420"/>
    </cofactor>
    <text evidence="6">Binds 2 Mg(2+) per subunit.</text>
</comment>
<keyword evidence="6" id="KW-0479">Metal-binding</keyword>
<dbReference type="Pfam" id="PF03431">
    <property type="entry name" value="RNA_replicase_B"/>
    <property type="match status" value="1"/>
</dbReference>
<keyword evidence="3" id="KW-0693">Viral RNA replication</keyword>
<evidence type="ECO:0000256" key="4">
    <source>
        <dbReference type="ARBA" id="ARBA00030248"/>
    </source>
</evidence>
<organism evidence="8">
    <name type="scientific">Picornavirales sp</name>
    <dbReference type="NCBI Taxonomy" id="1955153"/>
    <lineage>
        <taxon>Viruses</taxon>
        <taxon>Riboviria</taxon>
        <taxon>Orthornavirae</taxon>
        <taxon>Pisuviricota</taxon>
        <taxon>Pisoniviricetes</taxon>
        <taxon>Picornavirales</taxon>
    </lineage>
</organism>
<proteinExistence type="predicted"/>
<keyword evidence="2" id="KW-0547">Nucleotide-binding</keyword>
<comment type="catalytic activity">
    <reaction evidence="5">
        <text>RNA(n) + a ribonucleoside 5'-triphosphate = RNA(n+1) + diphosphate</text>
        <dbReference type="Rhea" id="RHEA:21248"/>
        <dbReference type="Rhea" id="RHEA-COMP:14527"/>
        <dbReference type="Rhea" id="RHEA-COMP:17342"/>
        <dbReference type="ChEBI" id="CHEBI:33019"/>
        <dbReference type="ChEBI" id="CHEBI:61557"/>
        <dbReference type="ChEBI" id="CHEBI:140395"/>
        <dbReference type="EC" id="2.7.7.48"/>
    </reaction>
</comment>
<feature type="binding site" evidence="6">
    <location>
        <position position="366"/>
    </location>
    <ligand>
        <name>Mg(2+)</name>
        <dbReference type="ChEBI" id="CHEBI:18420"/>
        <label>2</label>
    </ligand>
</feature>